<name>A0A5S3PXD0_9FLAO</name>
<feature type="domain" description="Disease resistance R13L4/SHOC-2-like LRR" evidence="10">
    <location>
        <begin position="83"/>
        <end position="199"/>
    </location>
</feature>
<dbReference type="Pfam" id="PF23598">
    <property type="entry name" value="LRR_14"/>
    <property type="match status" value="1"/>
</dbReference>
<evidence type="ECO:0000256" key="7">
    <source>
        <dbReference type="ARBA" id="ARBA00022989"/>
    </source>
</evidence>
<dbReference type="InterPro" id="IPR001611">
    <property type="entry name" value="Leu-rich_rpt"/>
</dbReference>
<dbReference type="FunFam" id="3.80.10.10:FF:000453">
    <property type="entry name" value="Leucine-rich receptor-like protein kinase family protein"/>
    <property type="match status" value="1"/>
</dbReference>
<dbReference type="InterPro" id="IPR055414">
    <property type="entry name" value="LRR_R13L4/SHOC2-like"/>
</dbReference>
<proteinExistence type="predicted"/>
<keyword evidence="3" id="KW-0433">Leucine-rich repeat</keyword>
<dbReference type="AlphaFoldDB" id="A0A5S3PXD0"/>
<evidence type="ECO:0000259" key="10">
    <source>
        <dbReference type="Pfam" id="PF23598"/>
    </source>
</evidence>
<dbReference type="PROSITE" id="PS51450">
    <property type="entry name" value="LRR"/>
    <property type="match status" value="1"/>
</dbReference>
<dbReference type="InterPro" id="IPR025875">
    <property type="entry name" value="Leu-rich_rpt_4"/>
</dbReference>
<evidence type="ECO:0000256" key="3">
    <source>
        <dbReference type="ARBA" id="ARBA00022614"/>
    </source>
</evidence>
<dbReference type="RefSeq" id="WP_138657509.1">
    <property type="nucleotide sequence ID" value="NZ_VATY01000001.1"/>
</dbReference>
<dbReference type="EMBL" id="VATY01000001">
    <property type="protein sequence ID" value="TMM59520.1"/>
    <property type="molecule type" value="Genomic_DNA"/>
</dbReference>
<evidence type="ECO:0000256" key="1">
    <source>
        <dbReference type="ARBA" id="ARBA00004167"/>
    </source>
</evidence>
<keyword evidence="5" id="KW-0732">Signal</keyword>
<dbReference type="FunFam" id="3.80.10.10:FF:000383">
    <property type="entry name" value="Leucine-rich repeat receptor protein kinase EMS1"/>
    <property type="match status" value="1"/>
</dbReference>
<evidence type="ECO:0000256" key="6">
    <source>
        <dbReference type="ARBA" id="ARBA00022737"/>
    </source>
</evidence>
<sequence length="302" mass="33863">MSSKTLHITRIVLVLAVFLPTFNLTYAQISEQEKRALLDLYEQTDGENWKNSWNLEESVLNWEGVKIKEGTVVVIDLFNNNLVGVLPESIGEFKNLTHLNVAFNGITGELPKQLIQITALRVLKLEMNRIKGELPETIGQLEKLEELTAFNNFLTGHIPEGLGSLKNLKVLNLSSNNLKGQIPNSLGSLSKLESLGLFENALEGTIPSEMGKLSNLKELVLANNRLGGAIPIEFGQLASLRILQIQNNRFESFNGLRQMNVEKLLAFDHDAGNDFNFEFDNPNKDKIRMADTKFEDDDIDNK</sequence>
<comment type="subcellular location">
    <subcellularLocation>
        <location evidence="2">Cell envelope</location>
    </subcellularLocation>
    <subcellularLocation>
        <location evidence="1">Membrane</location>
        <topology evidence="1">Single-pass membrane protein</topology>
    </subcellularLocation>
</comment>
<evidence type="ECO:0000256" key="5">
    <source>
        <dbReference type="ARBA" id="ARBA00022729"/>
    </source>
</evidence>
<dbReference type="GO" id="GO:0051707">
    <property type="term" value="P:response to other organism"/>
    <property type="evidence" value="ECO:0007669"/>
    <property type="project" value="UniProtKB-ARBA"/>
</dbReference>
<keyword evidence="12" id="KW-1185">Reference proteome</keyword>
<accession>A0A5S3PXD0</accession>
<evidence type="ECO:0000313" key="11">
    <source>
        <dbReference type="EMBL" id="TMM59520.1"/>
    </source>
</evidence>
<dbReference type="Gene3D" id="3.80.10.10">
    <property type="entry name" value="Ribonuclease Inhibitor"/>
    <property type="match status" value="2"/>
</dbReference>
<dbReference type="PANTHER" id="PTHR48059:SF30">
    <property type="entry name" value="OS06G0587000 PROTEIN"/>
    <property type="match status" value="1"/>
</dbReference>
<dbReference type="Proteomes" id="UP000310314">
    <property type="component" value="Unassembled WGS sequence"/>
</dbReference>
<dbReference type="SMART" id="SM00369">
    <property type="entry name" value="LRR_TYP"/>
    <property type="match status" value="4"/>
</dbReference>
<comment type="caution">
    <text evidence="11">The sequence shown here is derived from an EMBL/GenBank/DDBJ whole genome shotgun (WGS) entry which is preliminary data.</text>
</comment>
<dbReference type="GO" id="GO:0030313">
    <property type="term" value="C:cell envelope"/>
    <property type="evidence" value="ECO:0007669"/>
    <property type="project" value="UniProtKB-SubCell"/>
</dbReference>
<keyword evidence="9" id="KW-0325">Glycoprotein</keyword>
<keyword evidence="6" id="KW-0677">Repeat</keyword>
<dbReference type="InterPro" id="IPR003591">
    <property type="entry name" value="Leu-rich_rpt_typical-subtyp"/>
</dbReference>
<protein>
    <recommendedName>
        <fullName evidence="10">Disease resistance R13L4/SHOC-2-like LRR domain-containing protein</fullName>
    </recommendedName>
</protein>
<dbReference type="OrthoDB" id="8924492at2"/>
<keyword evidence="4" id="KW-0812">Transmembrane</keyword>
<evidence type="ECO:0000256" key="4">
    <source>
        <dbReference type="ARBA" id="ARBA00022692"/>
    </source>
</evidence>
<dbReference type="SUPFAM" id="SSF52058">
    <property type="entry name" value="L domain-like"/>
    <property type="match status" value="1"/>
</dbReference>
<organism evidence="11 12">
    <name type="scientific">Maribacter algarum</name>
    <name type="common">ex Zhang et al. 2020</name>
    <dbReference type="NCBI Taxonomy" id="2578118"/>
    <lineage>
        <taxon>Bacteria</taxon>
        <taxon>Pseudomonadati</taxon>
        <taxon>Bacteroidota</taxon>
        <taxon>Flavobacteriia</taxon>
        <taxon>Flavobacteriales</taxon>
        <taxon>Flavobacteriaceae</taxon>
        <taxon>Maribacter</taxon>
    </lineage>
</organism>
<dbReference type="Pfam" id="PF12799">
    <property type="entry name" value="LRR_4"/>
    <property type="match status" value="1"/>
</dbReference>
<dbReference type="InterPro" id="IPR051848">
    <property type="entry name" value="PGIP"/>
</dbReference>
<dbReference type="GO" id="GO:0016020">
    <property type="term" value="C:membrane"/>
    <property type="evidence" value="ECO:0007669"/>
    <property type="project" value="UniProtKB-SubCell"/>
</dbReference>
<evidence type="ECO:0000256" key="8">
    <source>
        <dbReference type="ARBA" id="ARBA00023136"/>
    </source>
</evidence>
<dbReference type="PANTHER" id="PTHR48059">
    <property type="entry name" value="POLYGALACTURONASE INHIBITOR 1"/>
    <property type="match status" value="1"/>
</dbReference>
<keyword evidence="7" id="KW-1133">Transmembrane helix</keyword>
<gene>
    <name evidence="11" type="ORF">FEE95_08880</name>
</gene>
<reference evidence="11 12" key="1">
    <citation type="submission" date="2019-05" db="EMBL/GenBank/DDBJ databases">
        <authorList>
            <person name="Zhang J.-Y."/>
            <person name="Feg X."/>
            <person name="Du Z.-J."/>
        </authorList>
    </citation>
    <scope>NUCLEOTIDE SEQUENCE [LARGE SCALE GENOMIC DNA]</scope>
    <source>
        <strain evidence="11 12">RZ26</strain>
    </source>
</reference>
<dbReference type="InterPro" id="IPR032675">
    <property type="entry name" value="LRR_dom_sf"/>
</dbReference>
<keyword evidence="8" id="KW-0472">Membrane</keyword>
<evidence type="ECO:0000256" key="9">
    <source>
        <dbReference type="ARBA" id="ARBA00023180"/>
    </source>
</evidence>
<dbReference type="GO" id="GO:0006952">
    <property type="term" value="P:defense response"/>
    <property type="evidence" value="ECO:0007669"/>
    <property type="project" value="UniProtKB-ARBA"/>
</dbReference>
<evidence type="ECO:0000256" key="2">
    <source>
        <dbReference type="ARBA" id="ARBA00004196"/>
    </source>
</evidence>
<evidence type="ECO:0000313" key="12">
    <source>
        <dbReference type="Proteomes" id="UP000310314"/>
    </source>
</evidence>